<evidence type="ECO:0000259" key="5">
    <source>
        <dbReference type="Pfam" id="PF25150"/>
    </source>
</evidence>
<feature type="compositionally biased region" description="Basic residues" evidence="3">
    <location>
        <begin position="457"/>
        <end position="482"/>
    </location>
</feature>
<evidence type="ECO:0000256" key="1">
    <source>
        <dbReference type="ARBA" id="ARBA00010409"/>
    </source>
</evidence>
<feature type="domain" description="tRNA (32-2'-O)-methyltransferase regulator THADA-like TPR repeats region" evidence="5">
    <location>
        <begin position="252"/>
        <end position="589"/>
    </location>
</feature>
<dbReference type="STRING" id="1081102.A0A162LBI7"/>
<dbReference type="Pfam" id="PF25150">
    <property type="entry name" value="TPR_Trm732"/>
    <property type="match status" value="1"/>
</dbReference>
<dbReference type="SUPFAM" id="SSF48371">
    <property type="entry name" value="ARM repeat"/>
    <property type="match status" value="1"/>
</dbReference>
<evidence type="ECO:0000313" key="7">
    <source>
        <dbReference type="EMBL" id="OAA68244.1"/>
    </source>
</evidence>
<dbReference type="Proteomes" id="UP000076874">
    <property type="component" value="Unassembled WGS sequence"/>
</dbReference>
<dbReference type="Pfam" id="PF25151">
    <property type="entry name" value="TPR_Trm732_C"/>
    <property type="match status" value="1"/>
</dbReference>
<evidence type="ECO:0000259" key="4">
    <source>
        <dbReference type="Pfam" id="PF10350"/>
    </source>
</evidence>
<evidence type="ECO:0000256" key="3">
    <source>
        <dbReference type="SAM" id="MobiDB-lite"/>
    </source>
</evidence>
<name>A0A162LBI7_9HYPO</name>
<dbReference type="InterPro" id="IPR056843">
    <property type="entry name" value="THADA-like_TPR"/>
</dbReference>
<feature type="domain" description="DUF2428" evidence="4">
    <location>
        <begin position="738"/>
        <end position="980"/>
    </location>
</feature>
<dbReference type="GO" id="GO:0030488">
    <property type="term" value="P:tRNA methylation"/>
    <property type="evidence" value="ECO:0007669"/>
    <property type="project" value="TreeGrafter"/>
</dbReference>
<dbReference type="Pfam" id="PF10350">
    <property type="entry name" value="DUF2428"/>
    <property type="match status" value="1"/>
</dbReference>
<comment type="caution">
    <text evidence="7">The sequence shown here is derived from an EMBL/GenBank/DDBJ whole genome shotgun (WGS) entry which is preliminary data.</text>
</comment>
<evidence type="ECO:0000313" key="8">
    <source>
        <dbReference type="Proteomes" id="UP000076874"/>
    </source>
</evidence>
<dbReference type="GO" id="GO:0005829">
    <property type="term" value="C:cytosol"/>
    <property type="evidence" value="ECO:0007669"/>
    <property type="project" value="TreeGrafter"/>
</dbReference>
<dbReference type="InterPro" id="IPR051954">
    <property type="entry name" value="tRNA_methyltransferase_THADA"/>
</dbReference>
<comment type="similarity">
    <text evidence="1">Belongs to the THADA family.</text>
</comment>
<feature type="region of interest" description="Disordered" evidence="3">
    <location>
        <begin position="440"/>
        <end position="489"/>
    </location>
</feature>
<dbReference type="InterPro" id="IPR016024">
    <property type="entry name" value="ARM-type_fold"/>
</dbReference>
<dbReference type="PANTHER" id="PTHR14387:SF0">
    <property type="entry name" value="DUF2428 DOMAIN-CONTAINING PROTEIN"/>
    <property type="match status" value="1"/>
</dbReference>
<keyword evidence="8" id="KW-1185">Reference proteome</keyword>
<evidence type="ECO:0000256" key="2">
    <source>
        <dbReference type="ARBA" id="ARBA00022694"/>
    </source>
</evidence>
<feature type="domain" description="tRNA (32-2'-O)-methyltransferase regulator THADA-like C-terminal TPR repeats region" evidence="6">
    <location>
        <begin position="982"/>
        <end position="1158"/>
    </location>
</feature>
<evidence type="ECO:0000259" key="6">
    <source>
        <dbReference type="Pfam" id="PF25151"/>
    </source>
</evidence>
<accession>A0A162LBI7</accession>
<sequence>MDYPGLPSVDEPTVNANTLFAWLEEQPENLSADLAEALFVQLLERSAKSRASSVNACTKLCGFVQHAARSGRPPVRAWAFRESTARRLFHFFLEWNEMDQHRSMKLVLDLVALLVVQNPDPATTGAALRARVLQTLVATIGHHTTRPLVKSAIGALHHLLGKRVYAFEDVAQAYSDEVAGDQAAAAAVSTATESSRLAVWRRFVQDLFAWMTLHYVCPAAGKLLVAVFAYLRTAAASGNGANTALASFTVGLWLRWLRDSLSVHPGILEDVKLYFFIPLFKTDRAGSLQLLESLNHLQPGSPDQTDGSSSSSTGDGALDADSATILQLAALEVGKKAGLVDDPGLNLTGKPPRGIALNETVLDDVLACSSHNVRSLALSLLVSSQSTTKPYSPTAFALLQTYLPGYHAESDAKFRYELLSHTRDMAVRLKSAITAMQRLLQQHRQKQKQQQQEQHQHQHQHQHQRQHQHQHQHQHQQHRHATDRHDAETKAEPAVAIDDHVVEHTLAEHEAFLTWYVTFLRGELAPTASYQRHFTALKATSWLLRLRRDVSGGSSDALDLPLARRLFHDGAWIRCVLDLLMDPFDDVRETAASLLVLLPKNLVRAPVFPAARSSNPSPFMPSSSSSPSHSCLWDVLVEFSRRAELLASRTARADHADGAARCQGLLCSWADGLATQTDAILGRVLDVLEAKIAKAEQDLGTAAVKSPVHGEFASIRYIWDVLTRSKYSEEELSALATIQERIVRSCQRIWHVVRHVLCDDSPEGHLPEELEDAVVGLDSKDLLSFSFRSINESSNTMRSIVGHLRFSRAEGTLCPSRPVFEAIGSLAFEQLSSLRHRGALTTVTQTFILCCQMAQNPLITAPDTPEDQTLVVTWYKGTLDCIASQVSTTRRSAGIPGLFCGILASNALNPSFDDAIAKVCAVAQLPAHVRETDGSRLPQVHALNCLREVFRSSLLSKRAERLLPACLQLAANSLRSEVWAIRNCGLLLLRSLIDCLFGAGESKAMLESGWDGQTIRVSYNKYPSLPGVLLRLLQSTPDVAALPKETVDVALPGHHLQIESQKAAAESVFPALDILRRAGPPEMHRDALFRAVVHYLGSHLWHVREMAARTVCSFLINQDWAAGLQGLVAGDGGGDGLPARPISSANRLHGTLLSVRFLLGRVAETVKADVADKLPQILSLVDTLALENSLVSSCPEVEAAYLEARNTVCGLVLRYGLDLGFAFASDEPEVAVPSDDGLNTTSALLRIQCVLRANYAAVAHNDREALQRTMTRICISDPDTATRLLDALPGSWFVGDTQTPDVAGWLCDVFVAVCRQAKADPLVRATALRHLADTLDYLLLLDDDSRRLPDSSQLASLWASVSQSGINPTLSCAVLRVSGPLLAAVALPMGGGPTTPGQQQPRQHAKENEEAPFSVAAWAAMMSHAGEADQTFDTRLAAAEALRSFALAAMDHGAFVPDDESVSSSSSPLSPVLADDALLPFVSCVYDSLNDDDDEIRDVAASAASAVLGTLLIPGEAARRLPFWMAARFGGRLPAFRAEAMGRMEGQGPHMEDKKVPAAAHGRDTAAVAWPPAASLLAAALQFDDALFIVEEQNLFVDEVREAQRWAGVVRSCADYDDDNDNAARAELVAWLADGLQALVERVARVAGDEHDDKDDGPLGWTTTPGVFAVCARLVIGARTLVEAAAGSSEGAAFGIDRLAELLAAFSQAGEAARLHGLILDMARI</sequence>
<keyword evidence="2" id="KW-0819">tRNA processing</keyword>
<dbReference type="InterPro" id="IPR056842">
    <property type="entry name" value="THADA-like_TPR_C"/>
</dbReference>
<proteinExistence type="inferred from homology"/>
<reference evidence="7 8" key="1">
    <citation type="journal article" date="2016" name="Genome Biol. Evol.">
        <title>Divergent and convergent evolution of fungal pathogenicity.</title>
        <authorList>
            <person name="Shang Y."/>
            <person name="Xiao G."/>
            <person name="Zheng P."/>
            <person name="Cen K."/>
            <person name="Zhan S."/>
            <person name="Wang C."/>
        </authorList>
    </citation>
    <scope>NUCLEOTIDE SEQUENCE [LARGE SCALE GENOMIC DNA]</scope>
    <source>
        <strain evidence="7 8">RCEF 264</strain>
    </source>
</reference>
<dbReference type="OrthoDB" id="73997at2759"/>
<dbReference type="InterPro" id="IPR019442">
    <property type="entry name" value="THADA/TRM732_DUF2428"/>
</dbReference>
<dbReference type="PANTHER" id="PTHR14387">
    <property type="entry name" value="THADA/DEATH RECEPTOR INTERACTING PROTEIN"/>
    <property type="match status" value="1"/>
</dbReference>
<dbReference type="EMBL" id="AZHD01000001">
    <property type="protein sequence ID" value="OAA68244.1"/>
    <property type="molecule type" value="Genomic_DNA"/>
</dbReference>
<protein>
    <submittedName>
        <fullName evidence="7">Heat repeat protein</fullName>
    </submittedName>
</protein>
<dbReference type="Pfam" id="PF26523">
    <property type="entry name" value="Trm732_C"/>
    <property type="match status" value="1"/>
</dbReference>
<gene>
    <name evidence="7" type="ORF">SPI_00439</name>
</gene>
<organism evidence="7 8">
    <name type="scientific">Niveomyces insectorum RCEF 264</name>
    <dbReference type="NCBI Taxonomy" id="1081102"/>
    <lineage>
        <taxon>Eukaryota</taxon>
        <taxon>Fungi</taxon>
        <taxon>Dikarya</taxon>
        <taxon>Ascomycota</taxon>
        <taxon>Pezizomycotina</taxon>
        <taxon>Sordariomycetes</taxon>
        <taxon>Hypocreomycetidae</taxon>
        <taxon>Hypocreales</taxon>
        <taxon>Cordycipitaceae</taxon>
        <taxon>Niveomyces</taxon>
    </lineage>
</organism>
<feature type="region of interest" description="Disordered" evidence="3">
    <location>
        <begin position="1389"/>
        <end position="1409"/>
    </location>
</feature>